<reference evidence="2 3" key="1">
    <citation type="submission" date="2019-09" db="EMBL/GenBank/DDBJ databases">
        <title>Phylogeny of genus Pseudoclavibacter and closely related genus.</title>
        <authorList>
            <person name="Li Y."/>
        </authorList>
    </citation>
    <scope>NUCLEOTIDE SEQUENCE [LARGE SCALE GENOMIC DNA]</scope>
    <source>
        <strain evidence="2 3">KCTC 13959</strain>
    </source>
</reference>
<protein>
    <submittedName>
        <fullName evidence="2">TIR domain-containing protein</fullName>
    </submittedName>
</protein>
<accession>A0A7J5B9Y0</accession>
<keyword evidence="3" id="KW-1185">Reference proteome</keyword>
<feature type="domain" description="Thoeris protein ThsB TIR-like" evidence="1">
    <location>
        <begin position="22"/>
        <end position="121"/>
    </location>
</feature>
<evidence type="ECO:0000259" key="1">
    <source>
        <dbReference type="Pfam" id="PF08937"/>
    </source>
</evidence>
<evidence type="ECO:0000313" key="3">
    <source>
        <dbReference type="Proteomes" id="UP000433493"/>
    </source>
</evidence>
<organism evidence="2 3">
    <name type="scientific">Gulosibacter chungangensis</name>
    <dbReference type="NCBI Taxonomy" id="979746"/>
    <lineage>
        <taxon>Bacteria</taxon>
        <taxon>Bacillati</taxon>
        <taxon>Actinomycetota</taxon>
        <taxon>Actinomycetes</taxon>
        <taxon>Micrococcales</taxon>
        <taxon>Microbacteriaceae</taxon>
        <taxon>Gulosibacter</taxon>
    </lineage>
</organism>
<dbReference type="EMBL" id="WBKB01000009">
    <property type="protein sequence ID" value="KAB1641484.1"/>
    <property type="molecule type" value="Genomic_DNA"/>
</dbReference>
<dbReference type="AlphaFoldDB" id="A0A7J5B9Y0"/>
<evidence type="ECO:0000313" key="2">
    <source>
        <dbReference type="EMBL" id="KAB1641484.1"/>
    </source>
</evidence>
<dbReference type="InterPro" id="IPR015032">
    <property type="entry name" value="ThsB__TIR-like_domain"/>
</dbReference>
<dbReference type="Pfam" id="PF08937">
    <property type="entry name" value="ThsB_TIR"/>
    <property type="match status" value="1"/>
</dbReference>
<sequence length="188" mass="21033">MLQLSAERASAKSSDSTRHKCFISYHVADLEEVQTFVTDFGSEFIPRSVGVTEEDDFVDSTNTEYIKRRIREKYLSDSTVTILLLGEGTWGRKFVDWEISSSLRNDPVNGRNGLLVIPLPSMNNSATLPARVKDNFVSGDPESSYASYVSYPHSKTRLRSNIETAFQARSSKGALVDNSRALRQRNAS</sequence>
<proteinExistence type="predicted"/>
<gene>
    <name evidence="2" type="ORF">F8O05_12400</name>
</gene>
<comment type="caution">
    <text evidence="2">The sequence shown here is derived from an EMBL/GenBank/DDBJ whole genome shotgun (WGS) entry which is preliminary data.</text>
</comment>
<dbReference type="Gene3D" id="3.40.50.11200">
    <property type="match status" value="1"/>
</dbReference>
<dbReference type="Proteomes" id="UP000433493">
    <property type="component" value="Unassembled WGS sequence"/>
</dbReference>
<dbReference type="OrthoDB" id="9811746at2"/>
<name>A0A7J5B9Y0_9MICO</name>